<proteinExistence type="predicted"/>
<gene>
    <name evidence="1" type="ORF">A2527_10915</name>
</gene>
<evidence type="ECO:0000313" key="1">
    <source>
        <dbReference type="EMBL" id="OGG93627.1"/>
    </source>
</evidence>
<accession>A0A1F6G690</accession>
<dbReference type="SUPFAM" id="SSF89447">
    <property type="entry name" value="AbrB/MazE/MraZ-like"/>
    <property type="match status" value="1"/>
</dbReference>
<evidence type="ECO:0000313" key="2">
    <source>
        <dbReference type="Proteomes" id="UP000178449"/>
    </source>
</evidence>
<reference evidence="1 2" key="1">
    <citation type="journal article" date="2016" name="Nat. Commun.">
        <title>Thousands of microbial genomes shed light on interconnected biogeochemical processes in an aquifer system.</title>
        <authorList>
            <person name="Anantharaman K."/>
            <person name="Brown C.T."/>
            <person name="Hug L.A."/>
            <person name="Sharon I."/>
            <person name="Castelle C.J."/>
            <person name="Probst A.J."/>
            <person name="Thomas B.C."/>
            <person name="Singh A."/>
            <person name="Wilkins M.J."/>
            <person name="Karaoz U."/>
            <person name="Brodie E.L."/>
            <person name="Williams K.H."/>
            <person name="Hubbard S.S."/>
            <person name="Banfield J.F."/>
        </authorList>
    </citation>
    <scope>NUCLEOTIDE SEQUENCE [LARGE SCALE GENOMIC DNA]</scope>
</reference>
<comment type="caution">
    <text evidence="1">The sequence shown here is derived from an EMBL/GenBank/DDBJ whole genome shotgun (WGS) entry which is preliminary data.</text>
</comment>
<evidence type="ECO:0008006" key="3">
    <source>
        <dbReference type="Google" id="ProtNLM"/>
    </source>
</evidence>
<organism evidence="1 2">
    <name type="scientific">Candidatus Lambdaproteobacteria bacterium RIFOXYD2_FULL_50_16</name>
    <dbReference type="NCBI Taxonomy" id="1817772"/>
    <lineage>
        <taxon>Bacteria</taxon>
        <taxon>Pseudomonadati</taxon>
        <taxon>Pseudomonadota</taxon>
        <taxon>Candidatus Lambdaproteobacteria</taxon>
    </lineage>
</organism>
<sequence>MEIAVSIRTIGNSKGIILPKQYLDEFGFGDKAVLEVDAEAKTFTLRTAASPRQGWAEALESHPPEPLSAEDRAWLDFKDNWL</sequence>
<dbReference type="InterPro" id="IPR037914">
    <property type="entry name" value="SpoVT-AbrB_sf"/>
</dbReference>
<name>A0A1F6G690_9PROT</name>
<dbReference type="EMBL" id="MFNE01000046">
    <property type="protein sequence ID" value="OGG93627.1"/>
    <property type="molecule type" value="Genomic_DNA"/>
</dbReference>
<protein>
    <recommendedName>
        <fullName evidence="3">SpoVT-AbrB domain-containing protein</fullName>
    </recommendedName>
</protein>
<dbReference type="Gene3D" id="2.10.260.10">
    <property type="match status" value="1"/>
</dbReference>
<dbReference type="Proteomes" id="UP000178449">
    <property type="component" value="Unassembled WGS sequence"/>
</dbReference>
<dbReference type="AlphaFoldDB" id="A0A1F6G690"/>